<evidence type="ECO:0000313" key="9">
    <source>
        <dbReference type="EMBL" id="RPD57021.1"/>
    </source>
</evidence>
<feature type="transmembrane region" description="Helical" evidence="8">
    <location>
        <begin position="104"/>
        <end position="128"/>
    </location>
</feature>
<evidence type="ECO:0000256" key="7">
    <source>
        <dbReference type="PIRNR" id="PIRNR002744"/>
    </source>
</evidence>
<dbReference type="Pfam" id="PF02133">
    <property type="entry name" value="Transp_cyt_pur"/>
    <property type="match status" value="1"/>
</dbReference>
<dbReference type="EMBL" id="ML122284">
    <property type="protein sequence ID" value="RPD57021.1"/>
    <property type="molecule type" value="Genomic_DNA"/>
</dbReference>
<feature type="transmembrane region" description="Helical" evidence="8">
    <location>
        <begin position="209"/>
        <end position="228"/>
    </location>
</feature>
<dbReference type="GO" id="GO:0022857">
    <property type="term" value="F:transmembrane transporter activity"/>
    <property type="evidence" value="ECO:0007669"/>
    <property type="project" value="InterPro"/>
</dbReference>
<proteinExistence type="inferred from homology"/>
<dbReference type="AlphaFoldDB" id="A0A5C2S126"/>
<keyword evidence="3 7" id="KW-0813">Transport</keyword>
<keyword evidence="6 7" id="KW-0472">Membrane</keyword>
<evidence type="ECO:0000256" key="1">
    <source>
        <dbReference type="ARBA" id="ARBA00004141"/>
    </source>
</evidence>
<feature type="transmembrane region" description="Helical" evidence="8">
    <location>
        <begin position="336"/>
        <end position="361"/>
    </location>
</feature>
<feature type="transmembrane region" description="Helical" evidence="8">
    <location>
        <begin position="279"/>
        <end position="303"/>
    </location>
</feature>
<dbReference type="Proteomes" id="UP000313359">
    <property type="component" value="Unassembled WGS sequence"/>
</dbReference>
<feature type="transmembrane region" description="Helical" evidence="8">
    <location>
        <begin position="73"/>
        <end position="98"/>
    </location>
</feature>
<evidence type="ECO:0000256" key="3">
    <source>
        <dbReference type="ARBA" id="ARBA00022448"/>
    </source>
</evidence>
<dbReference type="InterPro" id="IPR026030">
    <property type="entry name" value="Pur-cyt_permease_Fcy2/21/22"/>
</dbReference>
<dbReference type="OrthoDB" id="2116389at2759"/>
<feature type="transmembrane region" description="Helical" evidence="8">
    <location>
        <begin position="182"/>
        <end position="202"/>
    </location>
</feature>
<organism evidence="9 10">
    <name type="scientific">Lentinus tigrinus ALCF2SS1-6</name>
    <dbReference type="NCBI Taxonomy" id="1328759"/>
    <lineage>
        <taxon>Eukaryota</taxon>
        <taxon>Fungi</taxon>
        <taxon>Dikarya</taxon>
        <taxon>Basidiomycota</taxon>
        <taxon>Agaricomycotina</taxon>
        <taxon>Agaricomycetes</taxon>
        <taxon>Polyporales</taxon>
        <taxon>Polyporaceae</taxon>
        <taxon>Lentinus</taxon>
    </lineage>
</organism>
<evidence type="ECO:0000256" key="8">
    <source>
        <dbReference type="SAM" id="Phobius"/>
    </source>
</evidence>
<evidence type="ECO:0000313" key="10">
    <source>
        <dbReference type="Proteomes" id="UP000313359"/>
    </source>
</evidence>
<feature type="transmembrane region" description="Helical" evidence="8">
    <location>
        <begin position="373"/>
        <end position="395"/>
    </location>
</feature>
<feature type="transmembrane region" description="Helical" evidence="8">
    <location>
        <begin position="140"/>
        <end position="162"/>
    </location>
</feature>
<keyword evidence="4 8" id="KW-0812">Transmembrane</keyword>
<accession>A0A5C2S126</accession>
<evidence type="ECO:0000256" key="6">
    <source>
        <dbReference type="ARBA" id="ARBA00023136"/>
    </source>
</evidence>
<reference evidence="9" key="1">
    <citation type="journal article" date="2018" name="Genome Biol. Evol.">
        <title>Genomics and development of Lentinus tigrinus, a white-rot wood-decaying mushroom with dimorphic fruiting bodies.</title>
        <authorList>
            <person name="Wu B."/>
            <person name="Xu Z."/>
            <person name="Knudson A."/>
            <person name="Carlson A."/>
            <person name="Chen N."/>
            <person name="Kovaka S."/>
            <person name="LaButti K."/>
            <person name="Lipzen A."/>
            <person name="Pennachio C."/>
            <person name="Riley R."/>
            <person name="Schakwitz W."/>
            <person name="Umezawa K."/>
            <person name="Ohm R.A."/>
            <person name="Grigoriev I.V."/>
            <person name="Nagy L.G."/>
            <person name="Gibbons J."/>
            <person name="Hibbett D."/>
        </authorList>
    </citation>
    <scope>NUCLEOTIDE SEQUENCE [LARGE SCALE GENOMIC DNA]</scope>
    <source>
        <strain evidence="9">ALCF2SS1-6</strain>
    </source>
</reference>
<protein>
    <submittedName>
        <fullName evidence="9">Purine-cytosine permease</fullName>
    </submittedName>
</protein>
<name>A0A5C2S126_9APHY</name>
<gene>
    <name evidence="9" type="ORF">L227DRAFT_552877</name>
</gene>
<evidence type="ECO:0000256" key="5">
    <source>
        <dbReference type="ARBA" id="ARBA00022989"/>
    </source>
</evidence>
<feature type="transmembrane region" description="Helical" evidence="8">
    <location>
        <begin position="240"/>
        <end position="259"/>
    </location>
</feature>
<dbReference type="Gene3D" id="1.10.4160.10">
    <property type="entry name" value="Hydantoin permease"/>
    <property type="match status" value="1"/>
</dbReference>
<comment type="similarity">
    <text evidence="2 7">Belongs to the purine-cytosine permease (2.A.39) family.</text>
</comment>
<dbReference type="PANTHER" id="PTHR31806:SF5">
    <property type="entry name" value="PURINE-CYTOSINE PERMEASE FCY21"/>
    <property type="match status" value="1"/>
</dbReference>
<dbReference type="GO" id="GO:0005886">
    <property type="term" value="C:plasma membrane"/>
    <property type="evidence" value="ECO:0007669"/>
    <property type="project" value="TreeGrafter"/>
</dbReference>
<evidence type="ECO:0000256" key="4">
    <source>
        <dbReference type="ARBA" id="ARBA00022692"/>
    </source>
</evidence>
<evidence type="ECO:0000256" key="2">
    <source>
        <dbReference type="ARBA" id="ARBA00008974"/>
    </source>
</evidence>
<dbReference type="InterPro" id="IPR001248">
    <property type="entry name" value="Pur-cyt_permease"/>
</dbReference>
<keyword evidence="10" id="KW-1185">Reference proteome</keyword>
<feature type="transmembrane region" description="Helical" evidence="8">
    <location>
        <begin position="401"/>
        <end position="423"/>
    </location>
</feature>
<sequence>MGTSVEDEKTSSVVADGPQAADVHDEVPVTPASHAQRWFKATTEFLAQWGIETNGIDPILPEDRTDTRLYQMFFVWFSANINILAFGTGTTGPAFFGLGLRDTLLIILVVDVISCAIPAYFAVFGPKLGMRSMVLARYSWGYYGSIIPSAFTVFSMQGFLILNCIIGGQTLASVSDHLNDTLGIVIIGVISLVVTFFGYKVIHWYETVAWIPSVIAFIVMLGTGGKHLGSNIPAGPPASAASVLSYATTVGSSVISWCMMTPDYGVYHTGKASGKRVFLYSYAGFLAASLVAHMLGAAFAAAAPAVPAWEAGFDNGNSVGGLVEAVLSPAGGFGKFLTVLVALFIPSACAPTMYTFASSFMTIHAWFARVPRYVYTVVSEAILIPVAIVGAVHFYDTFVDILNVIGYWSTVFAAIVIVEHLVFRKNDGGRYDLAQWGNPRELPPSFAAVLAFACACGIIVPCMAQVWYTGPIAAAGTGDIGIIVGFVLAAGVYPIFRAVERGLFRR</sequence>
<dbReference type="PANTHER" id="PTHR31806">
    <property type="entry name" value="PURINE-CYTOSINE PERMEASE FCY2-RELATED"/>
    <property type="match status" value="1"/>
</dbReference>
<feature type="transmembrane region" description="Helical" evidence="8">
    <location>
        <begin position="480"/>
        <end position="499"/>
    </location>
</feature>
<feature type="transmembrane region" description="Helical" evidence="8">
    <location>
        <begin position="444"/>
        <end position="468"/>
    </location>
</feature>
<keyword evidence="5 8" id="KW-1133">Transmembrane helix</keyword>
<comment type="subcellular location">
    <subcellularLocation>
        <location evidence="1">Membrane</location>
        <topology evidence="1">Multi-pass membrane protein</topology>
    </subcellularLocation>
</comment>
<dbReference type="PIRSF" id="PIRSF002744">
    <property type="entry name" value="Pur-cyt_permease"/>
    <property type="match status" value="1"/>
</dbReference>
<dbReference type="STRING" id="1328759.A0A5C2S126"/>